<dbReference type="EMBL" id="GGEC01051461">
    <property type="protein sequence ID" value="MBX31945.1"/>
    <property type="molecule type" value="Transcribed_RNA"/>
</dbReference>
<dbReference type="AlphaFoldDB" id="A0A2P2MNY9"/>
<reference evidence="1" key="1">
    <citation type="submission" date="2018-02" db="EMBL/GenBank/DDBJ databases">
        <title>Rhizophora mucronata_Transcriptome.</title>
        <authorList>
            <person name="Meera S.P."/>
            <person name="Sreeshan A."/>
            <person name="Augustine A."/>
        </authorList>
    </citation>
    <scope>NUCLEOTIDE SEQUENCE</scope>
    <source>
        <tissue evidence="1">Leaf</tissue>
    </source>
</reference>
<evidence type="ECO:0000313" key="1">
    <source>
        <dbReference type="EMBL" id="MBX31945.1"/>
    </source>
</evidence>
<organism evidence="1">
    <name type="scientific">Rhizophora mucronata</name>
    <name type="common">Asiatic mangrove</name>
    <dbReference type="NCBI Taxonomy" id="61149"/>
    <lineage>
        <taxon>Eukaryota</taxon>
        <taxon>Viridiplantae</taxon>
        <taxon>Streptophyta</taxon>
        <taxon>Embryophyta</taxon>
        <taxon>Tracheophyta</taxon>
        <taxon>Spermatophyta</taxon>
        <taxon>Magnoliopsida</taxon>
        <taxon>eudicotyledons</taxon>
        <taxon>Gunneridae</taxon>
        <taxon>Pentapetalae</taxon>
        <taxon>rosids</taxon>
        <taxon>fabids</taxon>
        <taxon>Malpighiales</taxon>
        <taxon>Rhizophoraceae</taxon>
        <taxon>Rhizophora</taxon>
    </lineage>
</organism>
<accession>A0A2P2MNY9</accession>
<name>A0A2P2MNY9_RHIMU</name>
<protein>
    <submittedName>
        <fullName evidence="1">Uncharacterized protein</fullName>
    </submittedName>
</protein>
<proteinExistence type="predicted"/>
<sequence length="81" mass="9197">MNETKRNIEKSQFPAQCVIMVHVFPPGRSFLPSHFLCSLGLCLCWWGAVGHIDYCNLLILCSYLQNQSVNVICCTIHIQVN</sequence>